<dbReference type="FunFam" id="1.10.10.10:FF:000001">
    <property type="entry name" value="LysR family transcriptional regulator"/>
    <property type="match status" value="1"/>
</dbReference>
<evidence type="ECO:0000256" key="1">
    <source>
        <dbReference type="ARBA" id="ARBA00009437"/>
    </source>
</evidence>
<dbReference type="CDD" id="cd08420">
    <property type="entry name" value="PBP2_CysL_like"/>
    <property type="match status" value="1"/>
</dbReference>
<evidence type="ECO:0000259" key="5">
    <source>
        <dbReference type="PROSITE" id="PS50931"/>
    </source>
</evidence>
<keyword evidence="4" id="KW-0804">Transcription</keyword>
<sequence>MDIKQLEAFVQVVEARSFSRAAERLFLSQPTVSVHVQSLEESLGTRLLDRLGKEVVPTPAGEILYRYARRILALKDRAVQDIHHFLGELAGSFEIAASTIPGEYFLPPVLAEFQRRHPKVKVSLCISDTGKVIKEVGRGTYLLGVVGGKVDEKGLSFVPIREEELVLALCSSHPLAQTEKVDLRDLESIPLILREEGSGTRRTFEEALRQVGKNLAALPVVAELGSTTALKEGVKACIGAAIISPRAVKDEVHCGIIKTFKIRGLNLRRRFYLVRRSKRTLPPPVEELESFILSSLATGS</sequence>
<dbReference type="AlphaFoldDB" id="A0A7C0U667"/>
<dbReference type="GO" id="GO:0000976">
    <property type="term" value="F:transcription cis-regulatory region binding"/>
    <property type="evidence" value="ECO:0007669"/>
    <property type="project" value="TreeGrafter"/>
</dbReference>
<keyword evidence="2" id="KW-0805">Transcription regulation</keyword>
<keyword evidence="3" id="KW-0238">DNA-binding</keyword>
<evidence type="ECO:0000313" key="6">
    <source>
        <dbReference type="EMBL" id="HDD52703.1"/>
    </source>
</evidence>
<gene>
    <name evidence="6" type="ORF">ENF32_01375</name>
</gene>
<dbReference type="SUPFAM" id="SSF46785">
    <property type="entry name" value="Winged helix' DNA-binding domain"/>
    <property type="match status" value="1"/>
</dbReference>
<dbReference type="InterPro" id="IPR047788">
    <property type="entry name" value="LysR-like_Sec_metab"/>
</dbReference>
<dbReference type="Pfam" id="PF03466">
    <property type="entry name" value="LysR_substrate"/>
    <property type="match status" value="1"/>
</dbReference>
<comment type="similarity">
    <text evidence="1">Belongs to the LysR transcriptional regulatory family.</text>
</comment>
<accession>A0A7C0U667</accession>
<feature type="domain" description="HTH lysR-type" evidence="5">
    <location>
        <begin position="1"/>
        <end position="58"/>
    </location>
</feature>
<dbReference type="EMBL" id="DQWS01000052">
    <property type="protein sequence ID" value="HDD52703.1"/>
    <property type="molecule type" value="Genomic_DNA"/>
</dbReference>
<dbReference type="Gene3D" id="1.10.10.10">
    <property type="entry name" value="Winged helix-like DNA-binding domain superfamily/Winged helix DNA-binding domain"/>
    <property type="match status" value="1"/>
</dbReference>
<dbReference type="InterPro" id="IPR036390">
    <property type="entry name" value="WH_DNA-bd_sf"/>
</dbReference>
<name>A0A7C0U667_9BACT</name>
<organism evidence="6">
    <name type="scientific">Thermosulfidibacter takaii</name>
    <dbReference type="NCBI Taxonomy" id="412593"/>
    <lineage>
        <taxon>Bacteria</taxon>
        <taxon>Pseudomonadati</taxon>
        <taxon>Thermosulfidibacterota</taxon>
        <taxon>Thermosulfidibacteria</taxon>
        <taxon>Thermosulfidibacterales</taxon>
        <taxon>Thermosulfidibacteraceae</taxon>
    </lineage>
</organism>
<dbReference type="PANTHER" id="PTHR30126">
    <property type="entry name" value="HTH-TYPE TRANSCRIPTIONAL REGULATOR"/>
    <property type="match status" value="1"/>
</dbReference>
<dbReference type="Gene3D" id="3.40.190.290">
    <property type="match status" value="1"/>
</dbReference>
<dbReference type="Proteomes" id="UP000885690">
    <property type="component" value="Unassembled WGS sequence"/>
</dbReference>
<comment type="caution">
    <text evidence="6">The sequence shown here is derived from an EMBL/GenBank/DDBJ whole genome shotgun (WGS) entry which is preliminary data.</text>
</comment>
<dbReference type="SUPFAM" id="SSF53850">
    <property type="entry name" value="Periplasmic binding protein-like II"/>
    <property type="match status" value="1"/>
</dbReference>
<evidence type="ECO:0000256" key="3">
    <source>
        <dbReference type="ARBA" id="ARBA00023125"/>
    </source>
</evidence>
<dbReference type="InterPro" id="IPR036388">
    <property type="entry name" value="WH-like_DNA-bd_sf"/>
</dbReference>
<dbReference type="NCBIfam" id="NF040786">
    <property type="entry name" value="LysR_Sec_metab"/>
    <property type="match status" value="1"/>
</dbReference>
<dbReference type="PRINTS" id="PR00039">
    <property type="entry name" value="HTHLYSR"/>
</dbReference>
<dbReference type="PROSITE" id="PS50931">
    <property type="entry name" value="HTH_LYSR"/>
    <property type="match status" value="1"/>
</dbReference>
<evidence type="ECO:0000256" key="4">
    <source>
        <dbReference type="ARBA" id="ARBA00023163"/>
    </source>
</evidence>
<dbReference type="GO" id="GO:0003700">
    <property type="term" value="F:DNA-binding transcription factor activity"/>
    <property type="evidence" value="ECO:0007669"/>
    <property type="project" value="InterPro"/>
</dbReference>
<dbReference type="Pfam" id="PF00126">
    <property type="entry name" value="HTH_1"/>
    <property type="match status" value="1"/>
</dbReference>
<proteinExistence type="inferred from homology"/>
<dbReference type="InterPro" id="IPR005119">
    <property type="entry name" value="LysR_subst-bd"/>
</dbReference>
<dbReference type="InterPro" id="IPR000847">
    <property type="entry name" value="LysR_HTH_N"/>
</dbReference>
<reference evidence="6" key="1">
    <citation type="journal article" date="2020" name="mSystems">
        <title>Genome- and Community-Level Interaction Insights into Carbon Utilization and Element Cycling Functions of Hydrothermarchaeota in Hydrothermal Sediment.</title>
        <authorList>
            <person name="Zhou Z."/>
            <person name="Liu Y."/>
            <person name="Xu W."/>
            <person name="Pan J."/>
            <person name="Luo Z.H."/>
            <person name="Li M."/>
        </authorList>
    </citation>
    <scope>NUCLEOTIDE SEQUENCE [LARGE SCALE GENOMIC DNA]</scope>
    <source>
        <strain evidence="6">HyVt-115</strain>
    </source>
</reference>
<evidence type="ECO:0000256" key="2">
    <source>
        <dbReference type="ARBA" id="ARBA00023015"/>
    </source>
</evidence>
<dbReference type="PANTHER" id="PTHR30126:SF64">
    <property type="entry name" value="HTH-TYPE TRANSCRIPTIONAL REGULATOR CITR"/>
    <property type="match status" value="1"/>
</dbReference>
<protein>
    <submittedName>
        <fullName evidence="6">LysR family transcriptional regulator</fullName>
    </submittedName>
</protein>